<dbReference type="AlphaFoldDB" id="A0A1Y6CQ66"/>
<dbReference type="EMBL" id="FWZX01000048">
    <property type="protein sequence ID" value="SMF82852.1"/>
    <property type="molecule type" value="Genomic_DNA"/>
</dbReference>
<accession>A0A1Y6CQ66</accession>
<dbReference type="STRING" id="560819.SAMN05428998_14810"/>
<evidence type="ECO:0000313" key="1">
    <source>
        <dbReference type="EMBL" id="SMF82852.1"/>
    </source>
</evidence>
<name>A0A1Y6CQ66_9PROT</name>
<protein>
    <submittedName>
        <fullName evidence="1">Uncharacterized protein</fullName>
    </submittedName>
</protein>
<keyword evidence="2" id="KW-1185">Reference proteome</keyword>
<gene>
    <name evidence="1" type="ORF">SAMN05428998_14810</name>
</gene>
<evidence type="ECO:0000313" key="2">
    <source>
        <dbReference type="Proteomes" id="UP000192917"/>
    </source>
</evidence>
<dbReference type="Proteomes" id="UP000192917">
    <property type="component" value="Unassembled WGS sequence"/>
</dbReference>
<organism evidence="1 2">
    <name type="scientific">Tistlia consotensis USBA 355</name>
    <dbReference type="NCBI Taxonomy" id="560819"/>
    <lineage>
        <taxon>Bacteria</taxon>
        <taxon>Pseudomonadati</taxon>
        <taxon>Pseudomonadota</taxon>
        <taxon>Alphaproteobacteria</taxon>
        <taxon>Rhodospirillales</taxon>
        <taxon>Rhodovibrionaceae</taxon>
        <taxon>Tistlia</taxon>
    </lineage>
</organism>
<proteinExistence type="predicted"/>
<reference evidence="1 2" key="1">
    <citation type="submission" date="2017-04" db="EMBL/GenBank/DDBJ databases">
        <authorList>
            <person name="Afonso C.L."/>
            <person name="Miller P.J."/>
            <person name="Scott M.A."/>
            <person name="Spackman E."/>
            <person name="Goraichik I."/>
            <person name="Dimitrov K.M."/>
            <person name="Suarez D.L."/>
            <person name="Swayne D.E."/>
        </authorList>
    </citation>
    <scope>NUCLEOTIDE SEQUENCE [LARGE SCALE GENOMIC DNA]</scope>
    <source>
        <strain evidence="1 2">USBA 355</strain>
    </source>
</reference>
<sequence>MVRVLGDTRTMDLLDWQPPEQLVVGRYPENLVRSQSLRDRISLAVAETLKSCDRDREDLAAEMSAWLGEEVSRNMLDAYASQGRADHTISFLRLLALVHVTDDLRLLQLGAELFGHSVVDDKFLPWVEVGQLAAGREEIGKAFDSALRQARKGAGR</sequence>